<reference evidence="2" key="1">
    <citation type="submission" date="2022-10" db="EMBL/GenBank/DDBJ databases">
        <authorList>
            <person name="Chen Y."/>
            <person name="Dougan E. K."/>
            <person name="Chan C."/>
            <person name="Rhodes N."/>
            <person name="Thang M."/>
        </authorList>
    </citation>
    <scope>NUCLEOTIDE SEQUENCE</scope>
</reference>
<proteinExistence type="predicted"/>
<comment type="caution">
    <text evidence="2">The sequence shown here is derived from an EMBL/GenBank/DDBJ whole genome shotgun (WGS) entry which is preliminary data.</text>
</comment>
<dbReference type="EMBL" id="CAMXCT030000063">
    <property type="protein sequence ID" value="CAL4760584.1"/>
    <property type="molecule type" value="Genomic_DNA"/>
</dbReference>
<feature type="region of interest" description="Disordered" evidence="1">
    <location>
        <begin position="28"/>
        <end position="98"/>
    </location>
</feature>
<feature type="compositionally biased region" description="Basic and acidic residues" evidence="1">
    <location>
        <begin position="42"/>
        <end position="60"/>
    </location>
</feature>
<name>A0A9P1BH70_9DINO</name>
<organism evidence="2">
    <name type="scientific">Cladocopium goreaui</name>
    <dbReference type="NCBI Taxonomy" id="2562237"/>
    <lineage>
        <taxon>Eukaryota</taxon>
        <taxon>Sar</taxon>
        <taxon>Alveolata</taxon>
        <taxon>Dinophyceae</taxon>
        <taxon>Suessiales</taxon>
        <taxon>Symbiodiniaceae</taxon>
        <taxon>Cladocopium</taxon>
    </lineage>
</organism>
<evidence type="ECO:0000256" key="1">
    <source>
        <dbReference type="SAM" id="MobiDB-lite"/>
    </source>
</evidence>
<evidence type="ECO:0000313" key="2">
    <source>
        <dbReference type="EMBL" id="CAI3973272.1"/>
    </source>
</evidence>
<reference evidence="3" key="2">
    <citation type="submission" date="2024-04" db="EMBL/GenBank/DDBJ databases">
        <authorList>
            <person name="Chen Y."/>
            <person name="Shah S."/>
            <person name="Dougan E. K."/>
            <person name="Thang M."/>
            <person name="Chan C."/>
        </authorList>
    </citation>
    <scope>NUCLEOTIDE SEQUENCE [LARGE SCALE GENOMIC DNA]</scope>
</reference>
<gene>
    <name evidence="2" type="ORF">C1SCF055_LOCUS1791</name>
</gene>
<accession>A0A9P1BH70</accession>
<evidence type="ECO:0000313" key="4">
    <source>
        <dbReference type="Proteomes" id="UP001152797"/>
    </source>
</evidence>
<sequence length="98" mass="11370">MDRGLLAEAFSCLKRCEDHSWPSRWEIGDTCSPPRAWGPAQGRDRKQRDEWDPRGDRQDQRTSFSQPSRWVPEDRSSDLDRAVSSPILSRNKQGMVHC</sequence>
<dbReference type="EMBL" id="CAMXCT020000063">
    <property type="protein sequence ID" value="CAL1126647.1"/>
    <property type="molecule type" value="Genomic_DNA"/>
</dbReference>
<protein>
    <submittedName>
        <fullName evidence="2">Uncharacterized protein</fullName>
    </submittedName>
</protein>
<keyword evidence="4" id="KW-1185">Reference proteome</keyword>
<feature type="compositionally biased region" description="Basic and acidic residues" evidence="1">
    <location>
        <begin position="71"/>
        <end position="81"/>
    </location>
</feature>
<dbReference type="AlphaFoldDB" id="A0A9P1BH70"/>
<dbReference type="Proteomes" id="UP001152797">
    <property type="component" value="Unassembled WGS sequence"/>
</dbReference>
<evidence type="ECO:0000313" key="3">
    <source>
        <dbReference type="EMBL" id="CAL1126647.1"/>
    </source>
</evidence>
<dbReference type="EMBL" id="CAMXCT010000063">
    <property type="protein sequence ID" value="CAI3973272.1"/>
    <property type="molecule type" value="Genomic_DNA"/>
</dbReference>